<dbReference type="InParanoid" id="Q6CNV8"/>
<evidence type="ECO:0000313" key="2">
    <source>
        <dbReference type="EMBL" id="CAG99468.1"/>
    </source>
</evidence>
<dbReference type="AlphaFoldDB" id="Q6CNV8"/>
<dbReference type="GO" id="GO:0005634">
    <property type="term" value="C:nucleus"/>
    <property type="evidence" value="ECO:0007669"/>
    <property type="project" value="TreeGrafter"/>
</dbReference>
<feature type="compositionally biased region" description="Acidic residues" evidence="1">
    <location>
        <begin position="1"/>
        <end position="30"/>
    </location>
</feature>
<evidence type="ECO:0000313" key="3">
    <source>
        <dbReference type="Proteomes" id="UP000000598"/>
    </source>
</evidence>
<dbReference type="Proteomes" id="UP000000598">
    <property type="component" value="Chromosome E"/>
</dbReference>
<dbReference type="PaxDb" id="284590-Q6CNV8"/>
<reference evidence="2 3" key="1">
    <citation type="journal article" date="2004" name="Nature">
        <title>Genome evolution in yeasts.</title>
        <authorList>
            <consortium name="Genolevures"/>
            <person name="Dujon B."/>
            <person name="Sherman D."/>
            <person name="Fischer G."/>
            <person name="Durrens P."/>
            <person name="Casaregola S."/>
            <person name="Lafontaine I."/>
            <person name="de Montigny J."/>
            <person name="Marck C."/>
            <person name="Neuveglise C."/>
            <person name="Talla E."/>
            <person name="Goffard N."/>
            <person name="Frangeul L."/>
            <person name="Aigle M."/>
            <person name="Anthouard V."/>
            <person name="Babour A."/>
            <person name="Barbe V."/>
            <person name="Barnay S."/>
            <person name="Blanchin S."/>
            <person name="Beckerich J.M."/>
            <person name="Beyne E."/>
            <person name="Bleykasten C."/>
            <person name="Boisrame A."/>
            <person name="Boyer J."/>
            <person name="Cattolico L."/>
            <person name="Confanioleri F."/>
            <person name="de Daruvar A."/>
            <person name="Despons L."/>
            <person name="Fabre E."/>
            <person name="Fairhead C."/>
            <person name="Ferry-Dumazet H."/>
            <person name="Groppi A."/>
            <person name="Hantraye F."/>
            <person name="Hennequin C."/>
            <person name="Jauniaux N."/>
            <person name="Joyet P."/>
            <person name="Kachouri R."/>
            <person name="Kerrest A."/>
            <person name="Koszul R."/>
            <person name="Lemaire M."/>
            <person name="Lesur I."/>
            <person name="Ma L."/>
            <person name="Muller H."/>
            <person name="Nicaud J.M."/>
            <person name="Nikolski M."/>
            <person name="Oztas S."/>
            <person name="Ozier-Kalogeropoulos O."/>
            <person name="Pellenz S."/>
            <person name="Potier S."/>
            <person name="Richard G.F."/>
            <person name="Straub M.L."/>
            <person name="Suleau A."/>
            <person name="Swennene D."/>
            <person name="Tekaia F."/>
            <person name="Wesolowski-Louvel M."/>
            <person name="Westhof E."/>
            <person name="Wirth B."/>
            <person name="Zeniou-Meyer M."/>
            <person name="Zivanovic I."/>
            <person name="Bolotin-Fukuhara M."/>
            <person name="Thierry A."/>
            <person name="Bouchier C."/>
            <person name="Caudron B."/>
            <person name="Scarpelli C."/>
            <person name="Gaillardin C."/>
            <person name="Weissenbach J."/>
            <person name="Wincker P."/>
            <person name="Souciet J.L."/>
        </authorList>
    </citation>
    <scope>NUCLEOTIDE SEQUENCE [LARGE SCALE GENOMIC DNA]</scope>
    <source>
        <strain evidence="3">ATCC 8585 / CBS 2359 / DSM 70799 / NBRC 1267 / NRRL Y-1140 / WM37</strain>
    </source>
</reference>
<dbReference type="FunCoup" id="Q6CNV8">
    <property type="interactions" value="329"/>
</dbReference>
<dbReference type="PANTHER" id="PTHR24030:SF0">
    <property type="entry name" value="PROTEIN CMSS1"/>
    <property type="match status" value="1"/>
</dbReference>
<dbReference type="OMA" id="CVGTPAR"/>
<dbReference type="KEGG" id="kla:KLLA0_E09549g"/>
<protein>
    <submittedName>
        <fullName evidence="2">KLLA0E09549p</fullName>
    </submittedName>
</protein>
<dbReference type="InterPro" id="IPR032704">
    <property type="entry name" value="Cms1"/>
</dbReference>
<sequence>MVHADDLDDGLVYEVNDAQDDDVVSDGELVELDKDNDSNTADEVSENKRALDTEDNGNTLSTEESEKPLSKRQKKLANSSLHQKKLERMAYEKAQKENLPKASVDKIIEYLATSIRDKNPDLSALELDELYFKKQDFLSTEKYEKDRSLNNFQDFIHTFSKSPRSIILSQSNIRVADVYRSVNGHQTAVKLFSKNKLKDDITKVEELLGSKKESKPEKKNKKSNKKMKGKNFSSETVKYFISTPTRIQKIIESTDLFFQGKEKLDIFIDASYLDPKNNTIFTSDDSAVLYKVLKEFLKNKSSVKILLF</sequence>
<accession>Q6CNV8</accession>
<dbReference type="HOGENOM" id="CLU_082468_0_0_1"/>
<dbReference type="Pfam" id="PF14617">
    <property type="entry name" value="CMS1"/>
    <property type="match status" value="1"/>
</dbReference>
<dbReference type="EMBL" id="CR382125">
    <property type="protein sequence ID" value="CAG99468.1"/>
    <property type="molecule type" value="Genomic_DNA"/>
</dbReference>
<gene>
    <name evidence="2" type="ORF">KLLA0_E09549g</name>
</gene>
<dbReference type="PANTHER" id="PTHR24030">
    <property type="entry name" value="PROTEIN CMSS1"/>
    <property type="match status" value="1"/>
</dbReference>
<feature type="region of interest" description="Disordered" evidence="1">
    <location>
        <begin position="1"/>
        <end position="82"/>
    </location>
</feature>
<proteinExistence type="predicted"/>
<name>Q6CNV8_KLULA</name>
<evidence type="ECO:0000256" key="1">
    <source>
        <dbReference type="SAM" id="MobiDB-lite"/>
    </source>
</evidence>
<dbReference type="STRING" id="284590.Q6CNV8"/>
<dbReference type="eggNOG" id="KOG3089">
    <property type="taxonomic scope" value="Eukaryota"/>
</dbReference>
<dbReference type="GO" id="GO:0030686">
    <property type="term" value="C:90S preribosome"/>
    <property type="evidence" value="ECO:0007669"/>
    <property type="project" value="TreeGrafter"/>
</dbReference>
<organism evidence="2 3">
    <name type="scientific">Kluyveromyces lactis (strain ATCC 8585 / CBS 2359 / DSM 70799 / NBRC 1267 / NRRL Y-1140 / WM37)</name>
    <name type="common">Yeast</name>
    <name type="synonym">Candida sphaerica</name>
    <dbReference type="NCBI Taxonomy" id="284590"/>
    <lineage>
        <taxon>Eukaryota</taxon>
        <taxon>Fungi</taxon>
        <taxon>Dikarya</taxon>
        <taxon>Ascomycota</taxon>
        <taxon>Saccharomycotina</taxon>
        <taxon>Saccharomycetes</taxon>
        <taxon>Saccharomycetales</taxon>
        <taxon>Saccharomycetaceae</taxon>
        <taxon>Kluyveromyces</taxon>
    </lineage>
</organism>
<keyword evidence="3" id="KW-1185">Reference proteome</keyword>